<sequence length="237" mass="28035">MKIIEMKEKKKIDKIKNHFEEEAKEFDGIILKLIPFYKEMLEALILSIPFEKNSEIEVIDLGCGTGNILDKVKKQFPNAKLTAVDLSKNMIEMTKIKLEKYNDVDYYVGDFYNFEFLKKYDVILSSLALHHLVTDEDKKIFYNKIYNALSQNGVFYNADVVLGSNYKVQDVYMNKWIEFMKKSCSIDEIENIWLEKYQEEDSPTTLINHLNWLEEIGFKDIDVIWKYYNYSVYGGKK</sequence>
<dbReference type="KEGG" id="haby:HLVA_15240"/>
<dbReference type="GO" id="GO:0008168">
    <property type="term" value="F:methyltransferase activity"/>
    <property type="evidence" value="ECO:0007669"/>
    <property type="project" value="UniProtKB-KW"/>
</dbReference>
<keyword evidence="3" id="KW-0489">Methyltransferase</keyword>
<proteinExistence type="predicted"/>
<evidence type="ECO:0000256" key="1">
    <source>
        <dbReference type="ARBA" id="ARBA00022679"/>
    </source>
</evidence>
<name>A0AAU9E3C5_9FUSO</name>
<gene>
    <name evidence="3" type="ORF">HLVA_15240</name>
</gene>
<keyword evidence="4" id="KW-1185">Reference proteome</keyword>
<dbReference type="InterPro" id="IPR029063">
    <property type="entry name" value="SAM-dependent_MTases_sf"/>
</dbReference>
<evidence type="ECO:0000313" key="4">
    <source>
        <dbReference type="Proteomes" id="UP001321582"/>
    </source>
</evidence>
<dbReference type="CDD" id="cd02440">
    <property type="entry name" value="AdoMet_MTases"/>
    <property type="match status" value="1"/>
</dbReference>
<keyword evidence="1" id="KW-0808">Transferase</keyword>
<accession>A0AAU9E3C5</accession>
<dbReference type="Gene3D" id="3.40.50.150">
    <property type="entry name" value="Vaccinia Virus protein VP39"/>
    <property type="match status" value="1"/>
</dbReference>
<dbReference type="RefSeq" id="WP_307903802.1">
    <property type="nucleotide sequence ID" value="NZ_AP027059.1"/>
</dbReference>
<dbReference type="PANTHER" id="PTHR43861">
    <property type="entry name" value="TRANS-ACONITATE 2-METHYLTRANSFERASE-RELATED"/>
    <property type="match status" value="1"/>
</dbReference>
<feature type="domain" description="Methyltransferase" evidence="2">
    <location>
        <begin position="58"/>
        <end position="153"/>
    </location>
</feature>
<dbReference type="Pfam" id="PF13649">
    <property type="entry name" value="Methyltransf_25"/>
    <property type="match status" value="1"/>
</dbReference>
<dbReference type="SUPFAM" id="SSF53335">
    <property type="entry name" value="S-adenosyl-L-methionine-dependent methyltransferases"/>
    <property type="match status" value="1"/>
</dbReference>
<dbReference type="InterPro" id="IPR041698">
    <property type="entry name" value="Methyltransf_25"/>
</dbReference>
<dbReference type="EMBL" id="AP027059">
    <property type="protein sequence ID" value="BDU50955.1"/>
    <property type="molecule type" value="Genomic_DNA"/>
</dbReference>
<reference evidence="3 4" key="1">
    <citation type="submission" date="2022-11" db="EMBL/GenBank/DDBJ databases">
        <title>Haliovirga abyssi gen. nov., sp. nov., a mesophilic fermentative bacterium isolated from the Iheya North hydrothermal field and the proposal of Haliovirgaceae fam. nov.</title>
        <authorList>
            <person name="Miyazaki U."/>
            <person name="Tame A."/>
            <person name="Miyazaki J."/>
            <person name="Takai K."/>
            <person name="Sawayama S."/>
            <person name="Kitajima M."/>
            <person name="Okamoto A."/>
            <person name="Nakagawa S."/>
        </authorList>
    </citation>
    <scope>NUCLEOTIDE SEQUENCE [LARGE SCALE GENOMIC DNA]</scope>
    <source>
        <strain evidence="3 4">IC12</strain>
    </source>
</reference>
<dbReference type="GO" id="GO:0032259">
    <property type="term" value="P:methylation"/>
    <property type="evidence" value="ECO:0007669"/>
    <property type="project" value="UniProtKB-KW"/>
</dbReference>
<protein>
    <submittedName>
        <fullName evidence="3">SAM-dependent methyltransferase</fullName>
    </submittedName>
</protein>
<organism evidence="3 4">
    <name type="scientific">Haliovirga abyssi</name>
    <dbReference type="NCBI Taxonomy" id="2996794"/>
    <lineage>
        <taxon>Bacteria</taxon>
        <taxon>Fusobacteriati</taxon>
        <taxon>Fusobacteriota</taxon>
        <taxon>Fusobacteriia</taxon>
        <taxon>Fusobacteriales</taxon>
        <taxon>Haliovirgaceae</taxon>
        <taxon>Haliovirga</taxon>
    </lineage>
</organism>
<evidence type="ECO:0000259" key="2">
    <source>
        <dbReference type="Pfam" id="PF13649"/>
    </source>
</evidence>
<dbReference type="AlphaFoldDB" id="A0AAU9E3C5"/>
<evidence type="ECO:0000313" key="3">
    <source>
        <dbReference type="EMBL" id="BDU50955.1"/>
    </source>
</evidence>
<dbReference type="Proteomes" id="UP001321582">
    <property type="component" value="Chromosome"/>
</dbReference>
<dbReference type="PANTHER" id="PTHR43861:SF2">
    <property type="entry name" value="CARBOXY-S-ADENOSYL-L-METHIONINE SYNTHASE"/>
    <property type="match status" value="1"/>
</dbReference>